<proteinExistence type="predicted"/>
<dbReference type="EMBL" id="VWPJ01000030">
    <property type="protein sequence ID" value="KAA5603811.1"/>
    <property type="molecule type" value="Genomic_DNA"/>
</dbReference>
<accession>A0A5M6I6D6</accession>
<keyword evidence="2" id="KW-1185">Reference proteome</keyword>
<sequence length="80" mass="8127">MPVKPNKKSVSLTGVCTAEDAEALQAWLGANPAGTVGLGKCDSLHTACLQVLMAAGRRTTGQPTDPALARIVSAALTPRA</sequence>
<organism evidence="1 2">
    <name type="scientific">Roseospira marina</name>
    <dbReference type="NCBI Taxonomy" id="140057"/>
    <lineage>
        <taxon>Bacteria</taxon>
        <taxon>Pseudomonadati</taxon>
        <taxon>Pseudomonadota</taxon>
        <taxon>Alphaproteobacteria</taxon>
        <taxon>Rhodospirillales</taxon>
        <taxon>Rhodospirillaceae</taxon>
        <taxon>Roseospira</taxon>
    </lineage>
</organism>
<dbReference type="OrthoDB" id="7585928at2"/>
<reference evidence="1 2" key="1">
    <citation type="submission" date="2019-09" db="EMBL/GenBank/DDBJ databases">
        <title>Genome sequence of Roseospira marina, one of the more divergent members of the non-sulfur purple photosynthetic bacterial family, the Rhodospirillaceae.</title>
        <authorList>
            <person name="Meyer T."/>
            <person name="Kyndt J."/>
        </authorList>
    </citation>
    <scope>NUCLEOTIDE SEQUENCE [LARGE SCALE GENOMIC DNA]</scope>
    <source>
        <strain evidence="1 2">DSM 15113</strain>
    </source>
</reference>
<gene>
    <name evidence="1" type="ORF">F1188_19015</name>
</gene>
<evidence type="ECO:0000313" key="2">
    <source>
        <dbReference type="Proteomes" id="UP000324065"/>
    </source>
</evidence>
<name>A0A5M6I6D6_9PROT</name>
<comment type="caution">
    <text evidence="1">The sequence shown here is derived from an EMBL/GenBank/DDBJ whole genome shotgun (WGS) entry which is preliminary data.</text>
</comment>
<dbReference type="Proteomes" id="UP000324065">
    <property type="component" value="Unassembled WGS sequence"/>
</dbReference>
<evidence type="ECO:0000313" key="1">
    <source>
        <dbReference type="EMBL" id="KAA5603811.1"/>
    </source>
</evidence>
<dbReference type="AlphaFoldDB" id="A0A5M6I6D6"/>
<protein>
    <submittedName>
        <fullName evidence="1">Uncharacterized protein</fullName>
    </submittedName>
</protein>
<dbReference type="RefSeq" id="WP_150064035.1">
    <property type="nucleotide sequence ID" value="NZ_JACHII010000028.1"/>
</dbReference>